<keyword evidence="7" id="KW-0653">Protein transport</keyword>
<dbReference type="eggNOG" id="COG1298">
    <property type="taxonomic scope" value="Bacteria"/>
</dbReference>
<gene>
    <name evidence="7 8" type="primary">flhA</name>
    <name evidence="8" type="ordered locus">PERMA_0726</name>
</gene>
<proteinExistence type="inferred from homology"/>
<keyword evidence="7" id="KW-0813">Transport</keyword>
<dbReference type="Pfam" id="PF00771">
    <property type="entry name" value="FHIPEP"/>
    <property type="match status" value="1"/>
</dbReference>
<dbReference type="PRINTS" id="PR00949">
    <property type="entry name" value="TYPE3IMAPROT"/>
</dbReference>
<dbReference type="AlphaFoldDB" id="C0QPB8"/>
<comment type="caution">
    <text evidence="7">Lacks conserved residue(s) required for the propagation of feature annotation.</text>
</comment>
<evidence type="ECO:0000313" key="9">
    <source>
        <dbReference type="Proteomes" id="UP000001366"/>
    </source>
</evidence>
<comment type="subcellular location">
    <subcellularLocation>
        <location evidence="1 7">Cell membrane</location>
        <topology evidence="1 7">Multi-pass membrane protein</topology>
    </subcellularLocation>
</comment>
<evidence type="ECO:0000256" key="6">
    <source>
        <dbReference type="ARBA" id="ARBA00023136"/>
    </source>
</evidence>
<evidence type="ECO:0000256" key="3">
    <source>
        <dbReference type="ARBA" id="ARBA00022475"/>
    </source>
</evidence>
<evidence type="ECO:0000256" key="1">
    <source>
        <dbReference type="ARBA" id="ARBA00004651"/>
    </source>
</evidence>
<dbReference type="InterPro" id="IPR042196">
    <property type="entry name" value="FHIPEP_4"/>
</dbReference>
<dbReference type="PANTHER" id="PTHR30161:SF1">
    <property type="entry name" value="FLAGELLAR BIOSYNTHESIS PROTEIN FLHA-RELATED"/>
    <property type="match status" value="1"/>
</dbReference>
<dbReference type="KEGG" id="pmx:PERMA_0726"/>
<keyword evidence="7" id="KW-1006">Bacterial flagellum protein export</keyword>
<dbReference type="EMBL" id="CP001230">
    <property type="protein sequence ID" value="ACO03270.1"/>
    <property type="molecule type" value="Genomic_DNA"/>
</dbReference>
<evidence type="ECO:0000256" key="5">
    <source>
        <dbReference type="ARBA" id="ARBA00022989"/>
    </source>
</evidence>
<feature type="transmembrane region" description="Helical" evidence="7">
    <location>
        <begin position="12"/>
        <end position="32"/>
    </location>
</feature>
<feature type="transmembrane region" description="Helical" evidence="7">
    <location>
        <begin position="113"/>
        <end position="136"/>
    </location>
</feature>
<dbReference type="PROSITE" id="PS00994">
    <property type="entry name" value="FHIPEP"/>
    <property type="match status" value="1"/>
</dbReference>
<dbReference type="NCBIfam" id="TIGR01398">
    <property type="entry name" value="FlhA"/>
    <property type="match status" value="1"/>
</dbReference>
<feature type="transmembrane region" description="Helical" evidence="7">
    <location>
        <begin position="38"/>
        <end position="61"/>
    </location>
</feature>
<feature type="transmembrane region" description="Helical" evidence="7">
    <location>
        <begin position="73"/>
        <end position="93"/>
    </location>
</feature>
<dbReference type="GO" id="GO:0005886">
    <property type="term" value="C:plasma membrane"/>
    <property type="evidence" value="ECO:0007669"/>
    <property type="project" value="UniProtKB-SubCell"/>
</dbReference>
<keyword evidence="3 7" id="KW-1003">Cell membrane</keyword>
<keyword evidence="8" id="KW-0969">Cilium</keyword>
<dbReference type="PIRSF" id="PIRSF005419">
    <property type="entry name" value="FlhA"/>
    <property type="match status" value="1"/>
</dbReference>
<accession>C0QPB8</accession>
<dbReference type="Gene3D" id="1.10.8.540">
    <property type="entry name" value="FHIPEP family, domain 3"/>
    <property type="match status" value="1"/>
</dbReference>
<reference evidence="8 9" key="1">
    <citation type="journal article" date="2009" name="J. Bacteriol.">
        <title>Complete and draft genome sequences of six members of the Aquificales.</title>
        <authorList>
            <person name="Reysenbach A.L."/>
            <person name="Hamamura N."/>
            <person name="Podar M."/>
            <person name="Griffiths E."/>
            <person name="Ferreira S."/>
            <person name="Hochstein R."/>
            <person name="Heidelberg J."/>
            <person name="Johnson J."/>
            <person name="Mead D."/>
            <person name="Pohorille A."/>
            <person name="Sarmiento M."/>
            <person name="Schweighofer K."/>
            <person name="Seshadri R."/>
            <person name="Voytek M.A."/>
        </authorList>
    </citation>
    <scope>NUCLEOTIDE SEQUENCE [LARGE SCALE GENOMIC DNA]</scope>
    <source>
        <strain evidence="9">DSM 14350 / EX-H1</strain>
    </source>
</reference>
<dbReference type="InterPro" id="IPR042193">
    <property type="entry name" value="FHIPEP_3"/>
</dbReference>
<comment type="similarity">
    <text evidence="2 7">Belongs to the FHIPEP (flagella/HR/invasion proteins export pore) family.</text>
</comment>
<dbReference type="Gene3D" id="3.40.30.60">
    <property type="entry name" value="FHIPEP family, domain 1"/>
    <property type="match status" value="1"/>
</dbReference>
<evidence type="ECO:0000256" key="7">
    <source>
        <dbReference type="RuleBase" id="RU364093"/>
    </source>
</evidence>
<keyword evidence="5 7" id="KW-1133">Transmembrane helix</keyword>
<dbReference type="PaxDb" id="123214-PERMA_0726"/>
<evidence type="ECO:0000313" key="8">
    <source>
        <dbReference type="EMBL" id="ACO03270.1"/>
    </source>
</evidence>
<dbReference type="InterPro" id="IPR001712">
    <property type="entry name" value="T3SS_FHIPEP"/>
</dbReference>
<feature type="transmembrane region" description="Helical" evidence="7">
    <location>
        <begin position="247"/>
        <end position="265"/>
    </location>
</feature>
<dbReference type="Proteomes" id="UP000001366">
    <property type="component" value="Chromosome"/>
</dbReference>
<keyword evidence="4 7" id="KW-0812">Transmembrane</keyword>
<dbReference type="GO" id="GO:0044780">
    <property type="term" value="P:bacterial-type flagellum assembly"/>
    <property type="evidence" value="ECO:0007669"/>
    <property type="project" value="InterPro"/>
</dbReference>
<dbReference type="InterPro" id="IPR025505">
    <property type="entry name" value="FHIPEP_CS"/>
</dbReference>
<feature type="transmembrane region" description="Helical" evidence="7">
    <location>
        <begin position="205"/>
        <end position="227"/>
    </location>
</feature>
<dbReference type="HOGENOM" id="CLU_015346_3_0_0"/>
<dbReference type="RefSeq" id="WP_012675509.1">
    <property type="nucleotide sequence ID" value="NC_012440.1"/>
</dbReference>
<protein>
    <recommendedName>
        <fullName evidence="7">Flagellar biosynthesis protein FlhA</fullName>
    </recommendedName>
</protein>
<dbReference type="Gene3D" id="3.40.50.12790">
    <property type="entry name" value="FHIPEP family, domain 4"/>
    <property type="match status" value="1"/>
</dbReference>
<evidence type="ECO:0000256" key="4">
    <source>
        <dbReference type="ARBA" id="ARBA00022692"/>
    </source>
</evidence>
<keyword evidence="6 7" id="KW-0472">Membrane</keyword>
<dbReference type="GO" id="GO:0009306">
    <property type="term" value="P:protein secretion"/>
    <property type="evidence" value="ECO:0007669"/>
    <property type="project" value="InterPro"/>
</dbReference>
<keyword evidence="8" id="KW-0282">Flagellum</keyword>
<comment type="function">
    <text evidence="7">Required for formation of the rod structure of the flagellar apparatus. Together with FliI and FliH, may constitute the export apparatus of flagellin.</text>
</comment>
<dbReference type="PANTHER" id="PTHR30161">
    <property type="entry name" value="FLAGELLAR EXPORT PROTEIN, MEMBRANE FLHA SUBUNIT-RELATED"/>
    <property type="match status" value="1"/>
</dbReference>
<sequence length="695" mass="76935">MGETLNAFFNKVNQYSDAIVVILIIIILSSMVLPVPPFLLDILLTGSITFSIVLLMSTLYVKSPLQLSSFPSLLLIATLFRLSLNVATTRRILLHGHEGPDAAGHVIQAFGQFVVGGNYIVGFIVFLILVTINYIVITKGTERISEVAARFTLDALPGKQMSIDADLNAGLIDEKEAQRRRQELAKESDFYGAMDGASKFIRGDAIAGIIITIVNILGGLAIGILQHGMDVQTALVNFTLLTVGDGLVSQIPSLITSTAAGLMVTRAVSEENLGKEVFTQLTTFPKALYMASGFIFLMGIVPGMPFLPFMLLSALLGLTAYMISSLIKEREKKEAEEKAKELLSAPEKEEKPEELIPQPETITFEIGYALIPYVDESQNGEVVKRIRSLRKQLSKELGLIIPLIHIKDNLELKPGEYRILIRDIEVAKGEIIPDKLLAIDTGSTKGKIEGVKTKEPAFGLDAYWIDEEQKDKAKMLGYTVVDIPTVIVTHLSEILKKYAHEILGRNETKELVDNLSSKYPIVKDIVPEQVPLNILHRVLQNLLREGIPIKDLLTIIETLSDNIIKTNDPEILTEFVRQSLSRMISSIYAKNGEIFAVTLGPSTERFILDKVKENEGALPPFDPTFVQKLIGELSKHMEQFVLNQATPVLLTSPAVRRYVRKIIEPYIPNFAVLSYNEIDPKIKLNVLGMVEVHGD</sequence>
<dbReference type="InterPro" id="IPR042194">
    <property type="entry name" value="FHIPEP_1"/>
</dbReference>
<keyword evidence="9" id="KW-1185">Reference proteome</keyword>
<name>C0QPB8_PERMH</name>
<keyword evidence="7" id="KW-1005">Bacterial flagellum biogenesis</keyword>
<dbReference type="OrthoDB" id="9759185at2"/>
<organism evidence="8 9">
    <name type="scientific">Persephonella marina (strain DSM 14350 / EX-H1)</name>
    <dbReference type="NCBI Taxonomy" id="123214"/>
    <lineage>
        <taxon>Bacteria</taxon>
        <taxon>Pseudomonadati</taxon>
        <taxon>Aquificota</taxon>
        <taxon>Aquificia</taxon>
        <taxon>Aquificales</taxon>
        <taxon>Hydrogenothermaceae</taxon>
        <taxon>Persephonella</taxon>
    </lineage>
</organism>
<keyword evidence="8" id="KW-0966">Cell projection</keyword>
<evidence type="ECO:0000256" key="2">
    <source>
        <dbReference type="ARBA" id="ARBA00008835"/>
    </source>
</evidence>
<dbReference type="STRING" id="123214.PERMA_0726"/>
<dbReference type="InterPro" id="IPR006301">
    <property type="entry name" value="FlhA"/>
</dbReference>